<feature type="region of interest" description="Disordered" evidence="2">
    <location>
        <begin position="1"/>
        <end position="24"/>
    </location>
</feature>
<reference evidence="3" key="1">
    <citation type="submission" date="2024-07" db="EMBL/GenBank/DDBJ databases">
        <authorList>
            <person name="Kim Y.J."/>
            <person name="Jeong J.Y."/>
        </authorList>
    </citation>
    <scope>NUCLEOTIDE SEQUENCE</scope>
    <source>
        <strain evidence="3">GIHE-MW2</strain>
    </source>
</reference>
<feature type="coiled-coil region" evidence="1">
    <location>
        <begin position="31"/>
        <end position="71"/>
    </location>
</feature>
<name>A0AAU8J6N4_9CYAN</name>
<proteinExistence type="predicted"/>
<keyword evidence="1" id="KW-0175">Coiled coil</keyword>
<feature type="compositionally biased region" description="Pro residues" evidence="2">
    <location>
        <begin position="1"/>
        <end position="14"/>
    </location>
</feature>
<organism evidence="3">
    <name type="scientific">Planktothricoides raciborskii GIHE-MW2</name>
    <dbReference type="NCBI Taxonomy" id="2792601"/>
    <lineage>
        <taxon>Bacteria</taxon>
        <taxon>Bacillati</taxon>
        <taxon>Cyanobacteriota</taxon>
        <taxon>Cyanophyceae</taxon>
        <taxon>Oscillatoriophycideae</taxon>
        <taxon>Oscillatoriales</taxon>
        <taxon>Oscillatoriaceae</taxon>
        <taxon>Planktothricoides</taxon>
    </lineage>
</organism>
<accession>A0AAU8J6N4</accession>
<dbReference type="EMBL" id="CP159837">
    <property type="protein sequence ID" value="XCM34775.1"/>
    <property type="molecule type" value="Genomic_DNA"/>
</dbReference>
<gene>
    <name evidence="3" type="ORF">ABWT76_003407</name>
</gene>
<protein>
    <submittedName>
        <fullName evidence="3">DUF2203 domain-containing protein</fullName>
    </submittedName>
</protein>
<sequence length="137" mass="15752">MTSPTPNPNEPTPTPESNQQSDDDLDFATALQEVEKSLSDLKQRYSEIEQNQALQAQLRERAAELKKELRRTPSYERSRRQPLRDELRHIQEQLDTIELNLESQLFSLSSLKEPFWQAIRFGGLGLIIGWILKSCAG</sequence>
<dbReference type="RefSeq" id="WP_054466881.1">
    <property type="nucleotide sequence ID" value="NZ_CP159837.1"/>
</dbReference>
<evidence type="ECO:0000256" key="1">
    <source>
        <dbReference type="SAM" id="Coils"/>
    </source>
</evidence>
<dbReference type="AlphaFoldDB" id="A0AAU8J6N4"/>
<evidence type="ECO:0000256" key="2">
    <source>
        <dbReference type="SAM" id="MobiDB-lite"/>
    </source>
</evidence>
<evidence type="ECO:0000313" key="3">
    <source>
        <dbReference type="EMBL" id="XCM34775.1"/>
    </source>
</evidence>